<proteinExistence type="predicted"/>
<evidence type="ECO:0000313" key="2">
    <source>
        <dbReference type="Proteomes" id="UP000281391"/>
    </source>
</evidence>
<dbReference type="InterPro" id="IPR052159">
    <property type="entry name" value="Competence_DNA_uptake"/>
</dbReference>
<accession>A0A447L1B6</accession>
<dbReference type="InterPro" id="IPR036866">
    <property type="entry name" value="RibonucZ/Hydroxyglut_hydro"/>
</dbReference>
<sequence length="230" mass="25960">MVLAVVVERNGKAIMYDSGNRWNTGSAAQRIILPYLRWRGLHWNISLSAIAIWIILAGCRSCCRRSPQASVHSPLSEAGHLPCIQGQQWHWQGLRIKALWPPRRVNYATNDDSCVIRLDDGPTQRFTHRRSGSQRGSGAAASAGQFARHLTAGAASRQQNVVKRRLFYGRWHRKRRWLRLPAIMFGAYPQKKSSVVTGKIISVGMIRRVPDSSAYFFSTMIGKLMAFESN</sequence>
<dbReference type="KEGG" id="sof:NCTC11214_05115"/>
<dbReference type="PANTHER" id="PTHR30619">
    <property type="entry name" value="DNA INTERNALIZATION/COMPETENCE PROTEIN COMEC/REC2"/>
    <property type="match status" value="1"/>
</dbReference>
<dbReference type="SUPFAM" id="SSF56281">
    <property type="entry name" value="Metallo-hydrolase/oxidoreductase"/>
    <property type="match status" value="1"/>
</dbReference>
<reference evidence="1 2" key="1">
    <citation type="submission" date="2018-12" db="EMBL/GenBank/DDBJ databases">
        <authorList>
            <consortium name="Pathogen Informatics"/>
        </authorList>
    </citation>
    <scope>NUCLEOTIDE SEQUENCE [LARGE SCALE GENOMIC DNA]</scope>
    <source>
        <strain evidence="1 2">NCTC11214</strain>
    </source>
</reference>
<dbReference type="PANTHER" id="PTHR30619:SF1">
    <property type="entry name" value="RECOMBINATION PROTEIN 2"/>
    <property type="match status" value="1"/>
</dbReference>
<gene>
    <name evidence="1" type="ORF">NCTC11214_05115</name>
</gene>
<dbReference type="AlphaFoldDB" id="A0A447L1B6"/>
<protein>
    <submittedName>
        <fullName evidence="1">ComEC family competence protein</fullName>
    </submittedName>
</protein>
<name>A0A447L1B6_SEROD</name>
<evidence type="ECO:0000313" key="1">
    <source>
        <dbReference type="EMBL" id="VDZ64710.1"/>
    </source>
</evidence>
<dbReference type="Proteomes" id="UP000281391">
    <property type="component" value="Chromosome"/>
</dbReference>
<dbReference type="EMBL" id="LR134117">
    <property type="protein sequence ID" value="VDZ64710.1"/>
    <property type="molecule type" value="Genomic_DNA"/>
</dbReference>
<organism evidence="1 2">
    <name type="scientific">Serratia odorifera</name>
    <dbReference type="NCBI Taxonomy" id="618"/>
    <lineage>
        <taxon>Bacteria</taxon>
        <taxon>Pseudomonadati</taxon>
        <taxon>Pseudomonadota</taxon>
        <taxon>Gammaproteobacteria</taxon>
        <taxon>Enterobacterales</taxon>
        <taxon>Yersiniaceae</taxon>
        <taxon>Serratia</taxon>
    </lineage>
</organism>